<reference evidence="1 2" key="1">
    <citation type="submission" date="2020-08" db="EMBL/GenBank/DDBJ databases">
        <title>Genomic Encyclopedia of Type Strains, Phase IV (KMG-IV): sequencing the most valuable type-strain genomes for metagenomic binning, comparative biology and taxonomic classification.</title>
        <authorList>
            <person name="Goeker M."/>
        </authorList>
    </citation>
    <scope>NUCLEOTIDE SEQUENCE [LARGE SCALE GENOMIC DNA]</scope>
    <source>
        <strain evidence="1 2">DSM 45615</strain>
    </source>
</reference>
<organism evidence="1 2">
    <name type="scientific">Thermocatellispora tengchongensis</name>
    <dbReference type="NCBI Taxonomy" id="1073253"/>
    <lineage>
        <taxon>Bacteria</taxon>
        <taxon>Bacillati</taxon>
        <taxon>Actinomycetota</taxon>
        <taxon>Actinomycetes</taxon>
        <taxon>Streptosporangiales</taxon>
        <taxon>Streptosporangiaceae</taxon>
        <taxon>Thermocatellispora</taxon>
    </lineage>
</organism>
<name>A0A840PD12_9ACTN</name>
<comment type="caution">
    <text evidence="1">The sequence shown here is derived from an EMBL/GenBank/DDBJ whole genome shotgun (WGS) entry which is preliminary data.</text>
</comment>
<accession>A0A840PD12</accession>
<evidence type="ECO:0000313" key="2">
    <source>
        <dbReference type="Proteomes" id="UP000578449"/>
    </source>
</evidence>
<gene>
    <name evidence="1" type="ORF">HNP84_005046</name>
</gene>
<protein>
    <submittedName>
        <fullName evidence="1">Uncharacterized protein</fullName>
    </submittedName>
</protein>
<dbReference type="AlphaFoldDB" id="A0A840PD12"/>
<proteinExistence type="predicted"/>
<sequence>MCAPAKVSIEQSSMRSCHYGAHVRIICVPWPRG</sequence>
<keyword evidence="2" id="KW-1185">Reference proteome</keyword>
<evidence type="ECO:0000313" key="1">
    <source>
        <dbReference type="EMBL" id="MBB5135310.1"/>
    </source>
</evidence>
<dbReference type="Proteomes" id="UP000578449">
    <property type="component" value="Unassembled WGS sequence"/>
</dbReference>
<dbReference type="EMBL" id="JACHGN010000010">
    <property type="protein sequence ID" value="MBB5135310.1"/>
    <property type="molecule type" value="Genomic_DNA"/>
</dbReference>